<name>A0A1G8GI91_9RHOB</name>
<dbReference type="Proteomes" id="UP000199340">
    <property type="component" value="Unassembled WGS sequence"/>
</dbReference>
<sequence>MGESMDDAPRHARLFELLRQGDLAARARLRIARRDGGVEASSIGAGWSPEVLAATLSAA</sequence>
<accession>A0A1G8GI91</accession>
<evidence type="ECO:0000313" key="1">
    <source>
        <dbReference type="EMBL" id="SDH94051.1"/>
    </source>
</evidence>
<gene>
    <name evidence="1" type="ORF">SAMN05421850_10197</name>
</gene>
<proteinExistence type="predicted"/>
<keyword evidence="2" id="KW-1185">Reference proteome</keyword>
<organism evidence="1 2">
    <name type="scientific">Lutimaribacter saemankumensis</name>
    <dbReference type="NCBI Taxonomy" id="490829"/>
    <lineage>
        <taxon>Bacteria</taxon>
        <taxon>Pseudomonadati</taxon>
        <taxon>Pseudomonadota</taxon>
        <taxon>Alphaproteobacteria</taxon>
        <taxon>Rhodobacterales</taxon>
        <taxon>Roseobacteraceae</taxon>
        <taxon>Lutimaribacter</taxon>
    </lineage>
</organism>
<dbReference type="AlphaFoldDB" id="A0A1G8GI91"/>
<dbReference type="RefSeq" id="WP_139170448.1">
    <property type="nucleotide sequence ID" value="NZ_FNEB01000001.1"/>
</dbReference>
<evidence type="ECO:0000313" key="2">
    <source>
        <dbReference type="Proteomes" id="UP000199340"/>
    </source>
</evidence>
<dbReference type="EMBL" id="FNEB01000001">
    <property type="protein sequence ID" value="SDH94051.1"/>
    <property type="molecule type" value="Genomic_DNA"/>
</dbReference>
<reference evidence="1 2" key="1">
    <citation type="submission" date="2016-10" db="EMBL/GenBank/DDBJ databases">
        <authorList>
            <person name="de Groot N.N."/>
        </authorList>
    </citation>
    <scope>NUCLEOTIDE SEQUENCE [LARGE SCALE GENOMIC DNA]</scope>
    <source>
        <strain evidence="1 2">DSM 28010</strain>
    </source>
</reference>
<protein>
    <submittedName>
        <fullName evidence="1">Uncharacterized protein</fullName>
    </submittedName>
</protein>